<evidence type="ECO:0000256" key="9">
    <source>
        <dbReference type="SAM" id="MobiDB-lite"/>
    </source>
</evidence>
<feature type="region of interest" description="Disordered" evidence="9">
    <location>
        <begin position="1"/>
        <end position="26"/>
    </location>
</feature>
<evidence type="ECO:0000256" key="4">
    <source>
        <dbReference type="ARBA" id="ARBA00022692"/>
    </source>
</evidence>
<dbReference type="Pfam" id="PF00510">
    <property type="entry name" value="COX3"/>
    <property type="match status" value="1"/>
</dbReference>
<dbReference type="InterPro" id="IPR024791">
    <property type="entry name" value="Cyt_c/ubiquinol_Oxase_su3"/>
</dbReference>
<feature type="transmembrane region" description="Helical" evidence="10">
    <location>
        <begin position="232"/>
        <end position="255"/>
    </location>
</feature>
<evidence type="ECO:0000256" key="6">
    <source>
        <dbReference type="ARBA" id="ARBA00022989"/>
    </source>
</evidence>
<dbReference type="PANTHER" id="PTHR11403">
    <property type="entry name" value="CYTOCHROME C OXIDASE SUBUNIT III"/>
    <property type="match status" value="1"/>
</dbReference>
<evidence type="ECO:0000256" key="3">
    <source>
        <dbReference type="ARBA" id="ARBA00015944"/>
    </source>
</evidence>
<keyword evidence="8 12" id="KW-0496">Mitochondrion</keyword>
<evidence type="ECO:0000256" key="5">
    <source>
        <dbReference type="ARBA" id="ARBA00022967"/>
    </source>
</evidence>
<dbReference type="Gene3D" id="1.20.120.80">
    <property type="entry name" value="Cytochrome c oxidase, subunit III, four-helix bundle"/>
    <property type="match status" value="1"/>
</dbReference>
<dbReference type="SUPFAM" id="SSF81452">
    <property type="entry name" value="Cytochrome c oxidase subunit III-like"/>
    <property type="match status" value="1"/>
</dbReference>
<keyword evidence="4 8" id="KW-0812">Transmembrane</keyword>
<keyword evidence="5" id="KW-1278">Translocase</keyword>
<feature type="transmembrane region" description="Helical" evidence="10">
    <location>
        <begin position="53"/>
        <end position="75"/>
    </location>
</feature>
<accession>A0A0R7JP62</accession>
<feature type="transmembrane region" description="Helical" evidence="10">
    <location>
        <begin position="281"/>
        <end position="301"/>
    </location>
</feature>
<evidence type="ECO:0000256" key="8">
    <source>
        <dbReference type="RuleBase" id="RU003375"/>
    </source>
</evidence>
<dbReference type="PANTHER" id="PTHR11403:SF7">
    <property type="entry name" value="CYTOCHROME C OXIDASE SUBUNIT 3"/>
    <property type="match status" value="1"/>
</dbReference>
<gene>
    <name evidence="12" type="primary">cox3</name>
</gene>
<dbReference type="GO" id="GO:0006123">
    <property type="term" value="P:mitochondrial electron transport, cytochrome c to oxygen"/>
    <property type="evidence" value="ECO:0007669"/>
    <property type="project" value="TreeGrafter"/>
</dbReference>
<dbReference type="InterPro" id="IPR013833">
    <property type="entry name" value="Cyt_c_oxidase_su3_a-hlx"/>
</dbReference>
<dbReference type="PROSITE" id="PS50253">
    <property type="entry name" value="COX3"/>
    <property type="match status" value="1"/>
</dbReference>
<dbReference type="EMBL" id="KP881498">
    <property type="protein sequence ID" value="AKP99392.1"/>
    <property type="molecule type" value="Genomic_DNA"/>
</dbReference>
<comment type="function">
    <text evidence="8">Component of the cytochrome c oxidase, the last enzyme in the mitochondrial electron transport chain which drives oxidative phosphorylation. The respiratory chain contains 3 multisubunit complexes succinate dehydrogenase (complex II, CII), ubiquinol-cytochrome c oxidoreductase (cytochrome b-c1 complex, complex III, CIII) and cytochrome c oxidase (complex IV, CIV), that cooperate to transfer electrons derived from NADH and succinate to molecular oxygen, creating an electrochemical gradient over the inner membrane that drives transmembrane transport and the ATP synthase. Cytochrome c oxidase is the component of the respiratory chain that catalyzes the reduction of oxygen to water. Electrons originating from reduced cytochrome c in the intermembrane space (IMS) are transferred via the dinuclear copper A center (CU(A)) of subunit 2 and heme A of subunit 1 to the active site in subunit 1, a binuclear center (BNC) formed by heme A3 and copper B (CU(B)). The BNC reduces molecular oxygen to 2 water molecules using 4 electrons from cytochrome c in the IMS and 4 protons from the mitochondrial matrix.</text>
</comment>
<organism evidence="12">
    <name type="scientific">Lingula anatina</name>
    <name type="common">Brachiopod</name>
    <name type="synonym">Lingula unguis</name>
    <dbReference type="NCBI Taxonomy" id="7574"/>
    <lineage>
        <taxon>Eukaryota</taxon>
        <taxon>Metazoa</taxon>
        <taxon>Spiralia</taxon>
        <taxon>Lophotrochozoa</taxon>
        <taxon>Brachiopoda</taxon>
        <taxon>Linguliformea</taxon>
        <taxon>Lingulata</taxon>
        <taxon>Lingulida</taxon>
        <taxon>Linguloidea</taxon>
        <taxon>Lingulidae</taxon>
        <taxon>Lingula</taxon>
    </lineage>
</organism>
<dbReference type="CDD" id="cd01665">
    <property type="entry name" value="Cyt_c_Oxidase_III"/>
    <property type="match status" value="1"/>
</dbReference>
<sequence>MIISLPSLYSSSGSSPESLGSSPKVGSSIKKVNIKNSKVLPHRYPWAECGPSPWPACVSIMLVSLFIHMAFGFNCMVSKAELWGGTLLMLISLVMILWAWWESLNLECLVGMMTGPELKNLKTAFFLFLWTEIFFFVGLFWAFFHSALVPSDELGCMWPPIVGIMPLDPFALPLVGVIILISSGYSANRAVKHVKGRYPEWRAMGTTVFLGVLFTCLQLYEYKSAGFTMQDGIYGSCFFVITGFHGLHVIGGTMFNTYCLALMLKGDYTPSQMLSLRCAVWYWHFVDIVWIVAYLTVYVWGNWGMYITPKQVWDKKMSIYEGWPSKEDIFHFIFI</sequence>
<proteinExistence type="inferred from homology"/>
<dbReference type="GO" id="GO:0005739">
    <property type="term" value="C:mitochondrion"/>
    <property type="evidence" value="ECO:0007669"/>
    <property type="project" value="TreeGrafter"/>
</dbReference>
<keyword evidence="6 10" id="KW-1133">Transmembrane helix</keyword>
<feature type="transmembrane region" description="Helical" evidence="10">
    <location>
        <begin position="156"/>
        <end position="181"/>
    </location>
</feature>
<dbReference type="InterPro" id="IPR033945">
    <property type="entry name" value="Cyt_c_oxase_su3_dom"/>
</dbReference>
<dbReference type="GO" id="GO:0016020">
    <property type="term" value="C:membrane"/>
    <property type="evidence" value="ECO:0007669"/>
    <property type="project" value="UniProtKB-SubCell"/>
</dbReference>
<dbReference type="AlphaFoldDB" id="A0A0R7JP62"/>
<feature type="transmembrane region" description="Helical" evidence="10">
    <location>
        <begin position="82"/>
        <end position="101"/>
    </location>
</feature>
<evidence type="ECO:0000313" key="12">
    <source>
        <dbReference type="EMBL" id="AKP99392.1"/>
    </source>
</evidence>
<feature type="transmembrane region" description="Helical" evidence="10">
    <location>
        <begin position="121"/>
        <end position="144"/>
    </location>
</feature>
<comment type="subcellular location">
    <subcellularLocation>
        <location evidence="1">Membrane</location>
        <topology evidence="1">Multi-pass membrane protein</topology>
    </subcellularLocation>
</comment>
<evidence type="ECO:0000256" key="7">
    <source>
        <dbReference type="ARBA" id="ARBA00023136"/>
    </source>
</evidence>
<feature type="transmembrane region" description="Helical" evidence="10">
    <location>
        <begin position="201"/>
        <end position="220"/>
    </location>
</feature>
<evidence type="ECO:0000256" key="2">
    <source>
        <dbReference type="ARBA" id="ARBA00010581"/>
    </source>
</evidence>
<dbReference type="InterPro" id="IPR035973">
    <property type="entry name" value="Cyt_c_oxidase_su3-like_sf"/>
</dbReference>
<comment type="similarity">
    <text evidence="2 8">Belongs to the cytochrome c oxidase subunit 3 family.</text>
</comment>
<keyword evidence="7 10" id="KW-0472">Membrane</keyword>
<evidence type="ECO:0000259" key="11">
    <source>
        <dbReference type="PROSITE" id="PS50253"/>
    </source>
</evidence>
<reference evidence="12" key="1">
    <citation type="journal article" date="2015" name="Mar. Genomics">
        <title>Mitochondrial gene order variation in the brachiopod Lingula anatina and its implications for mitochondrial evolution in lophotrochozoans.</title>
        <authorList>
            <person name="Luo Y.J."/>
            <person name="Satoh N."/>
            <person name="Endo K."/>
        </authorList>
    </citation>
    <scope>NUCLEOTIDE SEQUENCE</scope>
</reference>
<evidence type="ECO:0000256" key="1">
    <source>
        <dbReference type="ARBA" id="ARBA00004141"/>
    </source>
</evidence>
<dbReference type="GO" id="GO:0004129">
    <property type="term" value="F:cytochrome-c oxidase activity"/>
    <property type="evidence" value="ECO:0007669"/>
    <property type="project" value="InterPro"/>
</dbReference>
<reference evidence="12" key="2">
    <citation type="submission" date="2015-03" db="EMBL/GenBank/DDBJ databases">
        <authorList>
            <person name="Murphy D."/>
        </authorList>
    </citation>
    <scope>NUCLEOTIDE SEQUENCE</scope>
</reference>
<geneLocation type="mitochondrion" evidence="12"/>
<feature type="domain" description="Heme-copper oxidase subunit III family profile" evidence="11">
    <location>
        <begin position="42"/>
        <end position="302"/>
    </location>
</feature>
<evidence type="ECO:0000256" key="10">
    <source>
        <dbReference type="SAM" id="Phobius"/>
    </source>
</evidence>
<protein>
    <recommendedName>
        <fullName evidence="3 8">Cytochrome c oxidase subunit 3</fullName>
    </recommendedName>
</protein>
<dbReference type="InterPro" id="IPR000298">
    <property type="entry name" value="Cyt_c_oxidase-like_su3"/>
</dbReference>
<name>A0A0R7JP62_LINAN</name>